<dbReference type="SUPFAM" id="SSF55068">
    <property type="entry name" value="Peptide methionine sulfoxide reductase"/>
    <property type="match status" value="1"/>
</dbReference>
<dbReference type="GO" id="GO:0008113">
    <property type="term" value="F:peptide-methionine (S)-S-oxide reductase activity"/>
    <property type="evidence" value="ECO:0007669"/>
    <property type="project" value="UniProtKB-UniRule"/>
</dbReference>
<dbReference type="InterPro" id="IPR015046">
    <property type="entry name" value="LciA_Immunity-like"/>
</dbReference>
<dbReference type="EMBL" id="BDOR01000027">
    <property type="protein sequence ID" value="GBF03313.1"/>
    <property type="molecule type" value="Genomic_DNA"/>
</dbReference>
<gene>
    <name evidence="5 7" type="primary">msrA</name>
    <name evidence="8" type="synonym">msrA_4</name>
    <name evidence="7" type="ORF">LP667_05460</name>
    <name evidence="8" type="ORF">LPPLD21_02881</name>
</gene>
<dbReference type="GO" id="GO:0030153">
    <property type="term" value="P:bacteriocin immunity"/>
    <property type="evidence" value="ECO:0007669"/>
    <property type="project" value="InterPro"/>
</dbReference>
<dbReference type="PANTHER" id="PTHR43774:SF1">
    <property type="entry name" value="PEPTIDE METHIONINE SULFOXIDE REDUCTASE MSRA 2"/>
    <property type="match status" value="1"/>
</dbReference>
<keyword evidence="2 5" id="KW-0560">Oxidoreductase</keyword>
<dbReference type="EMBL" id="CP032744">
    <property type="protein sequence ID" value="AYJ38298.1"/>
    <property type="molecule type" value="Genomic_DNA"/>
</dbReference>
<proteinExistence type="inferred from homology"/>
<sequence length="268" mass="31210">MKSNSEDLLRELYNLIINPATRDWERHLLVQAKDNHQQLSPTGQLKQLEADLRPLAIRDNLTPDVMDFYLAITGNAPTPTRTTVTTSRPTVASPHEERAVFAGGCFWCMVEPFDQRPGINAVISGYTGGSWEQPTYEQVSGQYTGHVEAVEIKYDAREISYQELVDIYWQLIDPTDRFGQINDRGSQYRPVIFYADQSQLAIAQASKQAVIDAQRYQKPIVVAIEPLQQFWPAENYHQDFYRKQPRRYQRLKKTHDRYLHWLKFKNKF</sequence>
<dbReference type="InterPro" id="IPR002569">
    <property type="entry name" value="Met_Sox_Rdtase_MsrA_dom"/>
</dbReference>
<dbReference type="CDD" id="cd21059">
    <property type="entry name" value="LciA-like"/>
    <property type="match status" value="1"/>
</dbReference>
<reference evidence="7 10" key="2">
    <citation type="submission" date="2018-10" db="EMBL/GenBank/DDBJ databases">
        <title>Genome seuquencing of Lactobacillus species.</title>
        <authorList>
            <person name="Baek C."/>
            <person name="Yi H."/>
        </authorList>
    </citation>
    <scope>NUCLEOTIDE SEQUENCE [LARGE SCALE GENOMIC DNA]</scope>
    <source>
        <strain evidence="7 10">DSM 10667</strain>
    </source>
</reference>
<comment type="function">
    <text evidence="5">Has an important function as a repair enzyme for proteins that have been inactivated by oxidation. Catalyzes the reversible oxidation-reduction of methionine sulfoxide in proteins to methionine.</text>
</comment>
<comment type="catalytic activity">
    <reaction evidence="3 5">
        <text>L-methionyl-[protein] + [thioredoxin]-disulfide + H2O = L-methionyl-(S)-S-oxide-[protein] + [thioredoxin]-dithiol</text>
        <dbReference type="Rhea" id="RHEA:14217"/>
        <dbReference type="Rhea" id="RHEA-COMP:10698"/>
        <dbReference type="Rhea" id="RHEA-COMP:10700"/>
        <dbReference type="Rhea" id="RHEA-COMP:12313"/>
        <dbReference type="Rhea" id="RHEA-COMP:12315"/>
        <dbReference type="ChEBI" id="CHEBI:15377"/>
        <dbReference type="ChEBI" id="CHEBI:16044"/>
        <dbReference type="ChEBI" id="CHEBI:29950"/>
        <dbReference type="ChEBI" id="CHEBI:44120"/>
        <dbReference type="ChEBI" id="CHEBI:50058"/>
        <dbReference type="EC" id="1.8.4.11"/>
    </reaction>
</comment>
<evidence type="ECO:0000313" key="9">
    <source>
        <dbReference type="Proteomes" id="UP000236162"/>
    </source>
</evidence>
<evidence type="ECO:0000256" key="2">
    <source>
        <dbReference type="ARBA" id="ARBA00023002"/>
    </source>
</evidence>
<dbReference type="InterPro" id="IPR036509">
    <property type="entry name" value="Met_Sox_Rdtase_MsrA_sf"/>
</dbReference>
<feature type="domain" description="Peptide methionine sulphoxide reductase MsrA" evidence="6">
    <location>
        <begin position="99"/>
        <end position="249"/>
    </location>
</feature>
<accession>A0AAD0TNU8</accession>
<evidence type="ECO:0000256" key="4">
    <source>
        <dbReference type="ARBA" id="ARBA00048782"/>
    </source>
</evidence>
<evidence type="ECO:0000313" key="10">
    <source>
        <dbReference type="Proteomes" id="UP000277896"/>
    </source>
</evidence>
<dbReference type="Gene3D" id="3.30.1060.10">
    <property type="entry name" value="Peptide methionine sulphoxide reductase MsrA"/>
    <property type="match status" value="1"/>
</dbReference>
<dbReference type="EC" id="1.8.4.11" evidence="5"/>
<comment type="catalytic activity">
    <reaction evidence="4 5">
        <text>[thioredoxin]-disulfide + L-methionine + H2O = L-methionine (S)-S-oxide + [thioredoxin]-dithiol</text>
        <dbReference type="Rhea" id="RHEA:19993"/>
        <dbReference type="Rhea" id="RHEA-COMP:10698"/>
        <dbReference type="Rhea" id="RHEA-COMP:10700"/>
        <dbReference type="ChEBI" id="CHEBI:15377"/>
        <dbReference type="ChEBI" id="CHEBI:29950"/>
        <dbReference type="ChEBI" id="CHEBI:50058"/>
        <dbReference type="ChEBI" id="CHEBI:57844"/>
        <dbReference type="ChEBI" id="CHEBI:58772"/>
        <dbReference type="EC" id="1.8.4.11"/>
    </reaction>
</comment>
<reference evidence="8 9" key="1">
    <citation type="submission" date="2017-04" db="EMBL/GenBank/DDBJ databases">
        <title>In vitro and in silico characterization of Lactobacillus paraplantarum D2-1, a starter culture for soymilk fermentation.</title>
        <authorList>
            <person name="Endo A."/>
            <person name="Sasaki F."/>
            <person name="Maeno S."/>
            <person name="Kanesaki Y."/>
            <person name="Kubota E."/>
            <person name="Torres G.A."/>
            <person name="Tomita S."/>
            <person name="Nakagawa J."/>
        </authorList>
    </citation>
    <scope>NUCLEOTIDE SEQUENCE [LARGE SCALE GENOMIC DNA]</scope>
    <source>
        <strain evidence="8 9">D2-1</strain>
    </source>
</reference>
<evidence type="ECO:0000256" key="1">
    <source>
        <dbReference type="ARBA" id="ARBA00005591"/>
    </source>
</evidence>
<dbReference type="Proteomes" id="UP000236162">
    <property type="component" value="Unassembled WGS sequence"/>
</dbReference>
<evidence type="ECO:0000256" key="3">
    <source>
        <dbReference type="ARBA" id="ARBA00047806"/>
    </source>
</evidence>
<evidence type="ECO:0000313" key="8">
    <source>
        <dbReference type="EMBL" id="GBF03313.1"/>
    </source>
</evidence>
<comment type="similarity">
    <text evidence="1 5">Belongs to the MsrA Met sulfoxide reductase family.</text>
</comment>
<feature type="active site" evidence="5">
    <location>
        <position position="105"/>
    </location>
</feature>
<dbReference type="RefSeq" id="WP_021731319.1">
    <property type="nucleotide sequence ID" value="NZ_AVAI01000117.1"/>
</dbReference>
<protein>
    <recommendedName>
        <fullName evidence="5">Peptide methionine sulfoxide reductase MsrA</fullName>
        <shortName evidence="5">Protein-methionine-S-oxide reductase</shortName>
        <ecNumber evidence="5">1.8.4.11</ecNumber>
    </recommendedName>
    <alternativeName>
        <fullName evidence="5">Peptide-methionine (S)-S-oxide reductase</fullName>
        <shortName evidence="5">Peptide Met(O) reductase</shortName>
    </alternativeName>
</protein>
<dbReference type="NCBIfam" id="TIGR00401">
    <property type="entry name" value="msrA"/>
    <property type="match status" value="1"/>
</dbReference>
<dbReference type="Pfam" id="PF01625">
    <property type="entry name" value="PMSR"/>
    <property type="match status" value="1"/>
</dbReference>
<dbReference type="HAMAP" id="MF_01401">
    <property type="entry name" value="MsrA"/>
    <property type="match status" value="1"/>
</dbReference>
<evidence type="ECO:0000259" key="6">
    <source>
        <dbReference type="Pfam" id="PF01625"/>
    </source>
</evidence>
<keyword evidence="9" id="KW-1185">Reference proteome</keyword>
<dbReference type="Pfam" id="PF08951">
    <property type="entry name" value="EntA_Immun"/>
    <property type="match status" value="1"/>
</dbReference>
<evidence type="ECO:0000313" key="7">
    <source>
        <dbReference type="EMBL" id="AYJ38298.1"/>
    </source>
</evidence>
<dbReference type="Proteomes" id="UP000277896">
    <property type="component" value="Chromosome"/>
</dbReference>
<dbReference type="AlphaFoldDB" id="A0AAD0TNU8"/>
<evidence type="ECO:0000256" key="5">
    <source>
        <dbReference type="HAMAP-Rule" id="MF_01401"/>
    </source>
</evidence>
<organism evidence="7 10">
    <name type="scientific">Lactiplantibacillus paraplantarum</name>
    <dbReference type="NCBI Taxonomy" id="60520"/>
    <lineage>
        <taxon>Bacteria</taxon>
        <taxon>Bacillati</taxon>
        <taxon>Bacillota</taxon>
        <taxon>Bacilli</taxon>
        <taxon>Lactobacillales</taxon>
        <taxon>Lactobacillaceae</taxon>
        <taxon>Lactiplantibacillus</taxon>
    </lineage>
</organism>
<name>A0AAD0TNU8_9LACO</name>
<dbReference type="PANTHER" id="PTHR43774">
    <property type="entry name" value="PEPTIDE METHIONINE SULFOXIDE REDUCTASE"/>
    <property type="match status" value="1"/>
</dbReference>